<proteinExistence type="predicted"/>
<dbReference type="Pfam" id="PF13155">
    <property type="entry name" value="Toprim_2"/>
    <property type="match status" value="1"/>
</dbReference>
<dbReference type="Pfam" id="PF13154">
    <property type="entry name" value="DUF3991"/>
    <property type="match status" value="1"/>
</dbReference>
<dbReference type="RefSeq" id="WP_006876448.1">
    <property type="nucleotide sequence ID" value="NZ_CABIWA010000008.1"/>
</dbReference>
<dbReference type="InterPro" id="IPR025054">
    <property type="entry name" value="DUF3991"/>
</dbReference>
<evidence type="ECO:0000313" key="2">
    <source>
        <dbReference type="EMBL" id="CUP71163.1"/>
    </source>
</evidence>
<dbReference type="Proteomes" id="UP000095765">
    <property type="component" value="Unassembled WGS sequence"/>
</dbReference>
<protein>
    <submittedName>
        <fullName evidence="2">DNA primase</fullName>
    </submittedName>
</protein>
<dbReference type="GO" id="GO:0006269">
    <property type="term" value="P:DNA replication, synthesis of primer"/>
    <property type="evidence" value="ECO:0007669"/>
    <property type="project" value="TreeGrafter"/>
</dbReference>
<dbReference type="GO" id="GO:0005737">
    <property type="term" value="C:cytoplasm"/>
    <property type="evidence" value="ECO:0007669"/>
    <property type="project" value="TreeGrafter"/>
</dbReference>
<dbReference type="EMBL" id="CZBE01000010">
    <property type="protein sequence ID" value="CUP71163.1"/>
    <property type="molecule type" value="Genomic_DNA"/>
</dbReference>
<sequence length="481" mass="55084">MPYIHFTEDQKLRANSVDLVEFLRRQGEKLISSGQDKRLTSDHSITVHGNEWYDHAAERGGHAISFVQNFYGLTYPEAVTRLLNGEQGEVYIPAEKKEKEPPKEFALPPSNQAMRRVYAYLLQQRHISREVLSAFAQKGLIYESRELSIDQTKVYHNAVFVGFDERGVARHAHKRGLYTQGKSYRGNIEGSDPRCSFHWVGTSDRLYVFEAPIDLLAFLTLYPDGWQQHSYVALCGTAEHAMLWMLEKNPNLRKTILCLDHDAAGIEAVGRLSDVLREHGYSQIAPLQSEYKDWDEDLKARHGLEAQPAEEHPQFVAADLVCQRIGTRCKEVQPDRAAYQIPGLLLQYRNDLHWGRFDQAMEHMETMAALSLSVVLRECKQMGTALTVEQGVRFLESHILPHQNRSILKNRADEIAMQFQSVLAKNNRQGIRTQAEKKEVASAWLELAISCAKVPVKYEADEIKRRQKEEKTQRETEPVMA</sequence>
<dbReference type="Gene3D" id="3.40.1360.10">
    <property type="match status" value="1"/>
</dbReference>
<dbReference type="SUPFAM" id="SSF56731">
    <property type="entry name" value="DNA primase core"/>
    <property type="match status" value="1"/>
</dbReference>
<organism evidence="2 3">
    <name type="scientific">Anaerotruncus colihominis</name>
    <dbReference type="NCBI Taxonomy" id="169435"/>
    <lineage>
        <taxon>Bacteria</taxon>
        <taxon>Bacillati</taxon>
        <taxon>Bacillota</taxon>
        <taxon>Clostridia</taxon>
        <taxon>Eubacteriales</taxon>
        <taxon>Oscillospiraceae</taxon>
        <taxon>Anaerotruncus</taxon>
    </lineage>
</organism>
<accession>A0A174QD76</accession>
<evidence type="ECO:0000259" key="1">
    <source>
        <dbReference type="Pfam" id="PF13154"/>
    </source>
</evidence>
<dbReference type="GeneID" id="72462808"/>
<gene>
    <name evidence="2" type="ORF">ERS852551_01690</name>
</gene>
<reference evidence="2 3" key="1">
    <citation type="submission" date="2015-09" db="EMBL/GenBank/DDBJ databases">
        <authorList>
            <consortium name="Pathogen Informatics"/>
        </authorList>
    </citation>
    <scope>NUCLEOTIDE SEQUENCE [LARGE SCALE GENOMIC DNA]</scope>
    <source>
        <strain evidence="2 3">2789STDY5834939</strain>
    </source>
</reference>
<feature type="domain" description="DUF3991" evidence="1">
    <location>
        <begin position="119"/>
        <end position="202"/>
    </location>
</feature>
<dbReference type="AlphaFoldDB" id="A0A174QD76"/>
<dbReference type="OrthoDB" id="9802530at2"/>
<dbReference type="InterPro" id="IPR050219">
    <property type="entry name" value="DnaG_primase"/>
</dbReference>
<dbReference type="PANTHER" id="PTHR30313:SF2">
    <property type="entry name" value="DNA PRIMASE"/>
    <property type="match status" value="1"/>
</dbReference>
<evidence type="ECO:0000313" key="3">
    <source>
        <dbReference type="Proteomes" id="UP000095765"/>
    </source>
</evidence>
<name>A0A174QD76_9FIRM</name>
<dbReference type="SUPFAM" id="SSF57783">
    <property type="entry name" value="Zinc beta-ribbon"/>
    <property type="match status" value="1"/>
</dbReference>
<dbReference type="PANTHER" id="PTHR30313">
    <property type="entry name" value="DNA PRIMASE"/>
    <property type="match status" value="1"/>
</dbReference>